<dbReference type="HAMAP" id="MF_01260">
    <property type="entry name" value="Carboxylester"/>
    <property type="match status" value="1"/>
</dbReference>
<dbReference type="RefSeq" id="WP_209287076.1">
    <property type="nucleotide sequence ID" value="NZ_JACVEW010000008.1"/>
</dbReference>
<accession>A0ABS3Z9T2</accession>
<dbReference type="NCBIfam" id="TIGR01738">
    <property type="entry name" value="bioH"/>
    <property type="match status" value="1"/>
</dbReference>
<comment type="caution">
    <text evidence="7">The sequence shown here is derived from an EMBL/GenBank/DDBJ whole genome shotgun (WGS) entry which is preliminary data.</text>
</comment>
<keyword evidence="4 5" id="KW-0378">Hydrolase</keyword>
<comment type="subunit">
    <text evidence="5">Monomer.</text>
</comment>
<protein>
    <recommendedName>
        <fullName evidence="5">Pimeloyl-[acyl-carrier protein] methyl ester esterase</fullName>
        <ecNumber evidence="5">3.1.1.85</ecNumber>
    </recommendedName>
    <alternativeName>
        <fullName evidence="5">Biotin synthesis protein BioH</fullName>
    </alternativeName>
    <alternativeName>
        <fullName evidence="5">Carboxylesterase BioH</fullName>
    </alternativeName>
</protein>
<evidence type="ECO:0000256" key="2">
    <source>
        <dbReference type="ARBA" id="ARBA00022490"/>
    </source>
</evidence>
<keyword evidence="3 5" id="KW-0093">Biotin biosynthesis</keyword>
<dbReference type="InterPro" id="IPR000073">
    <property type="entry name" value="AB_hydrolase_1"/>
</dbReference>
<evidence type="ECO:0000259" key="6">
    <source>
        <dbReference type="Pfam" id="PF12697"/>
    </source>
</evidence>
<evidence type="ECO:0000256" key="3">
    <source>
        <dbReference type="ARBA" id="ARBA00022756"/>
    </source>
</evidence>
<gene>
    <name evidence="5 7" type="primary">bioH</name>
    <name evidence="7" type="ORF">H9C73_06895</name>
</gene>
<dbReference type="Gene3D" id="3.40.50.1820">
    <property type="entry name" value="alpha/beta hydrolase"/>
    <property type="match status" value="1"/>
</dbReference>
<keyword evidence="8" id="KW-1185">Reference proteome</keyword>
<feature type="active site" description="Nucleophile" evidence="5">
    <location>
        <position position="80"/>
    </location>
</feature>
<dbReference type="EMBL" id="JACVEW010000008">
    <property type="protein sequence ID" value="MBP0048458.1"/>
    <property type="molecule type" value="Genomic_DNA"/>
</dbReference>
<dbReference type="PANTHER" id="PTHR43798">
    <property type="entry name" value="MONOACYLGLYCEROL LIPASE"/>
    <property type="match status" value="1"/>
</dbReference>
<dbReference type="EC" id="3.1.1.85" evidence="5"/>
<feature type="active site" evidence="5">
    <location>
        <position position="230"/>
    </location>
</feature>
<dbReference type="SUPFAM" id="SSF53474">
    <property type="entry name" value="alpha/beta-Hydrolases"/>
    <property type="match status" value="1"/>
</dbReference>
<evidence type="ECO:0000256" key="1">
    <source>
        <dbReference type="ARBA" id="ARBA00022487"/>
    </source>
</evidence>
<feature type="binding site" evidence="5">
    <location>
        <begin position="80"/>
        <end position="81"/>
    </location>
    <ligand>
        <name>substrate</name>
    </ligand>
</feature>
<sequence length="258" mass="27436">MSLWYETRGRGPELVLLHGWGLSSDIWGDLADGLAERYRVTLIDLPGLGRSAPAGDMSLTAVVDALLEVAPDSAHWVGWSLGGQLALSVAQRAPERIQSLSLIAANPCFVAREDWSCAMAPEVFGAFVESLADNEAKTLQRFAALQTRGSATARNELKRLKSVIVSAEPQALASALMLLECDLRSALAGMSCPVQLMLGAEDQLVPAELATQAPALNPRLKVQVLEQSAHLPFVSHAGQVLDMLSALMQQVDGVDAAG</sequence>
<comment type="function">
    <text evidence="5">The physiological role of BioH is to remove the methyl group introduced by BioC when the pimeloyl moiety is complete. It allows to synthesize pimeloyl-ACP via the fatty acid synthetic pathway through the hydrolysis of the ester bonds of pimeloyl-ACP esters.</text>
</comment>
<feature type="binding site" evidence="5">
    <location>
        <begin position="142"/>
        <end position="146"/>
    </location>
    <ligand>
        <name>substrate</name>
    </ligand>
</feature>
<proteinExistence type="inferred from homology"/>
<feature type="domain" description="AB hydrolase-1" evidence="6">
    <location>
        <begin position="14"/>
        <end position="241"/>
    </location>
</feature>
<comment type="subcellular location">
    <subcellularLocation>
        <location evidence="5">Cytoplasm</location>
    </subcellularLocation>
</comment>
<evidence type="ECO:0000313" key="8">
    <source>
        <dbReference type="Proteomes" id="UP000810171"/>
    </source>
</evidence>
<name>A0ABS3Z9T2_9GAMM</name>
<dbReference type="GO" id="GO:0090499">
    <property type="term" value="F:pimelyl-[acyl-carrier protein] methyl ester esterase activity"/>
    <property type="evidence" value="ECO:0007669"/>
    <property type="project" value="UniProtKB-EC"/>
</dbReference>
<keyword evidence="1 5" id="KW-0719">Serine esterase</keyword>
<dbReference type="InterPro" id="IPR050266">
    <property type="entry name" value="AB_hydrolase_sf"/>
</dbReference>
<organism evidence="7 8">
    <name type="scientific">Marinobacterium alkalitolerans</name>
    <dbReference type="NCBI Taxonomy" id="1542925"/>
    <lineage>
        <taxon>Bacteria</taxon>
        <taxon>Pseudomonadati</taxon>
        <taxon>Pseudomonadota</taxon>
        <taxon>Gammaproteobacteria</taxon>
        <taxon>Oceanospirillales</taxon>
        <taxon>Oceanospirillaceae</taxon>
        <taxon>Marinobacterium</taxon>
    </lineage>
</organism>
<comment type="pathway">
    <text evidence="5">Cofactor biosynthesis; biotin biosynthesis.</text>
</comment>
<feature type="active site" evidence="5">
    <location>
        <position position="202"/>
    </location>
</feature>
<dbReference type="InterPro" id="IPR010076">
    <property type="entry name" value="BioH"/>
</dbReference>
<evidence type="ECO:0000256" key="4">
    <source>
        <dbReference type="ARBA" id="ARBA00022801"/>
    </source>
</evidence>
<comment type="similarity">
    <text evidence="5">Belongs to the AB hydrolase superfamily. Carboxylesterase BioH family.</text>
</comment>
<keyword evidence="2 5" id="KW-0963">Cytoplasm</keyword>
<evidence type="ECO:0000313" key="7">
    <source>
        <dbReference type="EMBL" id="MBP0048458.1"/>
    </source>
</evidence>
<feature type="binding site" evidence="5">
    <location>
        <position position="20"/>
    </location>
    <ligand>
        <name>substrate</name>
    </ligand>
</feature>
<reference evidence="7 8" key="1">
    <citation type="submission" date="2020-09" db="EMBL/GenBank/DDBJ databases">
        <authorList>
            <person name="Tanuku N.R.S."/>
        </authorList>
    </citation>
    <scope>NUCLEOTIDE SEQUENCE [LARGE SCALE GENOMIC DNA]</scope>
    <source>
        <strain evidence="7 8">AK62</strain>
    </source>
</reference>
<dbReference type="PANTHER" id="PTHR43798:SF31">
    <property type="entry name" value="AB HYDROLASE SUPERFAMILY PROTEIN YCLE"/>
    <property type="match status" value="1"/>
</dbReference>
<dbReference type="Proteomes" id="UP000810171">
    <property type="component" value="Unassembled WGS sequence"/>
</dbReference>
<dbReference type="Pfam" id="PF12697">
    <property type="entry name" value="Abhydrolase_6"/>
    <property type="match status" value="1"/>
</dbReference>
<dbReference type="InterPro" id="IPR029058">
    <property type="entry name" value="AB_hydrolase_fold"/>
</dbReference>
<evidence type="ECO:0000256" key="5">
    <source>
        <dbReference type="HAMAP-Rule" id="MF_01260"/>
    </source>
</evidence>
<comment type="catalytic activity">
    <reaction evidence="5">
        <text>6-carboxyhexanoyl-[ACP] methyl ester + H2O = 6-carboxyhexanoyl-[ACP] + methanol + H(+)</text>
        <dbReference type="Rhea" id="RHEA:42700"/>
        <dbReference type="Rhea" id="RHEA-COMP:9955"/>
        <dbReference type="Rhea" id="RHEA-COMP:10186"/>
        <dbReference type="ChEBI" id="CHEBI:15377"/>
        <dbReference type="ChEBI" id="CHEBI:15378"/>
        <dbReference type="ChEBI" id="CHEBI:17790"/>
        <dbReference type="ChEBI" id="CHEBI:78846"/>
        <dbReference type="ChEBI" id="CHEBI:82735"/>
        <dbReference type="EC" id="3.1.1.85"/>
    </reaction>
</comment>
<feature type="binding site" evidence="5">
    <location>
        <position position="230"/>
    </location>
    <ligand>
        <name>substrate</name>
    </ligand>
</feature>